<evidence type="ECO:0000313" key="2">
    <source>
        <dbReference type="Proteomes" id="UP001652542"/>
    </source>
</evidence>
<reference evidence="1 2" key="1">
    <citation type="submission" date="2022-10" db="EMBL/GenBank/DDBJ databases">
        <title>Defluviimonas sp. nov., isolated from ocean surface water.</title>
        <authorList>
            <person name="He W."/>
            <person name="Wang L."/>
            <person name="Zhang D.-F."/>
        </authorList>
    </citation>
    <scope>NUCLEOTIDE SEQUENCE [LARGE SCALE GENOMIC DNA]</scope>
    <source>
        <strain evidence="1 2">WL0002</strain>
    </source>
</reference>
<comment type="caution">
    <text evidence="1">The sequence shown here is derived from an EMBL/GenBank/DDBJ whole genome shotgun (WGS) entry which is preliminary data.</text>
</comment>
<organism evidence="1 2">
    <name type="scientific">Albidovulum marisflavi</name>
    <dbReference type="NCBI Taxonomy" id="2984159"/>
    <lineage>
        <taxon>Bacteria</taxon>
        <taxon>Pseudomonadati</taxon>
        <taxon>Pseudomonadota</taxon>
        <taxon>Alphaproteobacteria</taxon>
        <taxon>Rhodobacterales</taxon>
        <taxon>Paracoccaceae</taxon>
        <taxon>Albidovulum</taxon>
    </lineage>
</organism>
<dbReference type="Proteomes" id="UP001652542">
    <property type="component" value="Unassembled WGS sequence"/>
</dbReference>
<proteinExistence type="predicted"/>
<evidence type="ECO:0000313" key="1">
    <source>
        <dbReference type="EMBL" id="MCV2867807.1"/>
    </source>
</evidence>
<keyword evidence="2" id="KW-1185">Reference proteome</keyword>
<dbReference type="RefSeq" id="WP_263733442.1">
    <property type="nucleotide sequence ID" value="NZ_JAOWKY010000001.1"/>
</dbReference>
<accession>A0ABT2Z9L6</accession>
<dbReference type="EMBL" id="JAOWKY010000001">
    <property type="protein sequence ID" value="MCV2867807.1"/>
    <property type="molecule type" value="Genomic_DNA"/>
</dbReference>
<gene>
    <name evidence="1" type="ORF">OEW28_04130</name>
</gene>
<sequence>MASHAAEALQAALPQRIVTVVEWERHRIDWRRRQELALGKTVTITPENRFGS</sequence>
<name>A0ABT2Z9L6_9RHOB</name>
<protein>
    <submittedName>
        <fullName evidence="1">Uncharacterized protein</fullName>
    </submittedName>
</protein>